<dbReference type="Proteomes" id="UP001303760">
    <property type="component" value="Unassembled WGS sequence"/>
</dbReference>
<dbReference type="EMBL" id="MU860157">
    <property type="protein sequence ID" value="KAK4237076.1"/>
    <property type="molecule type" value="Genomic_DNA"/>
</dbReference>
<comment type="caution">
    <text evidence="1">The sequence shown here is derived from an EMBL/GenBank/DDBJ whole genome shotgun (WGS) entry which is preliminary data.</text>
</comment>
<protein>
    <recommendedName>
        <fullName evidence="3">F-box domain-containing protein</fullName>
    </recommendedName>
</protein>
<evidence type="ECO:0000313" key="1">
    <source>
        <dbReference type="EMBL" id="KAK4237076.1"/>
    </source>
</evidence>
<dbReference type="AlphaFoldDB" id="A0AAN7H6B1"/>
<name>A0AAN7H6B1_9PEZI</name>
<organism evidence="1 2">
    <name type="scientific">Achaetomium macrosporum</name>
    <dbReference type="NCBI Taxonomy" id="79813"/>
    <lineage>
        <taxon>Eukaryota</taxon>
        <taxon>Fungi</taxon>
        <taxon>Dikarya</taxon>
        <taxon>Ascomycota</taxon>
        <taxon>Pezizomycotina</taxon>
        <taxon>Sordariomycetes</taxon>
        <taxon>Sordariomycetidae</taxon>
        <taxon>Sordariales</taxon>
        <taxon>Chaetomiaceae</taxon>
        <taxon>Achaetomium</taxon>
    </lineage>
</organism>
<gene>
    <name evidence="1" type="ORF">C8A03DRAFT_16341</name>
</gene>
<evidence type="ECO:0000313" key="2">
    <source>
        <dbReference type="Proteomes" id="UP001303760"/>
    </source>
</evidence>
<sequence>MALVSLPAELLLPILDDLGPRFFHQNVRRLTISKRWYALAWPVFARELILTSASLARFVSDEAVFRRMEPHIASARLSIGGKKLRFKPGDLGAVYVARKDKLSKTDSTRLRKVATKLQQCPALRSLRLNFTLDSPNTQLPFADLVGLRHLTSLEIDAILLPAVPRGTTTDDCWCCHINRLLCSLRRLRCRISPACRRLLEIDRAVGSGLPVGLEELIINLDCRTTLDWMPRSCRYMPYGPYPPGSGFTHFDGIKTQAAALALHMTRPRMVRVIEYDCQAREIRAFDALTGRQSRLPRDYEWDAEGELIEDDGQRGARQQRLLQYIWSLVS</sequence>
<keyword evidence="2" id="KW-1185">Reference proteome</keyword>
<reference evidence="1" key="1">
    <citation type="journal article" date="2023" name="Mol. Phylogenet. Evol.">
        <title>Genome-scale phylogeny and comparative genomics of the fungal order Sordariales.</title>
        <authorList>
            <person name="Hensen N."/>
            <person name="Bonometti L."/>
            <person name="Westerberg I."/>
            <person name="Brannstrom I.O."/>
            <person name="Guillou S."/>
            <person name="Cros-Aarteil S."/>
            <person name="Calhoun S."/>
            <person name="Haridas S."/>
            <person name="Kuo A."/>
            <person name="Mondo S."/>
            <person name="Pangilinan J."/>
            <person name="Riley R."/>
            <person name="LaButti K."/>
            <person name="Andreopoulos B."/>
            <person name="Lipzen A."/>
            <person name="Chen C."/>
            <person name="Yan M."/>
            <person name="Daum C."/>
            <person name="Ng V."/>
            <person name="Clum A."/>
            <person name="Steindorff A."/>
            <person name="Ohm R.A."/>
            <person name="Martin F."/>
            <person name="Silar P."/>
            <person name="Natvig D.O."/>
            <person name="Lalanne C."/>
            <person name="Gautier V."/>
            <person name="Ament-Velasquez S.L."/>
            <person name="Kruys A."/>
            <person name="Hutchinson M.I."/>
            <person name="Powell A.J."/>
            <person name="Barry K."/>
            <person name="Miller A.N."/>
            <person name="Grigoriev I.V."/>
            <person name="Debuchy R."/>
            <person name="Gladieux P."/>
            <person name="Hiltunen Thoren M."/>
            <person name="Johannesson H."/>
        </authorList>
    </citation>
    <scope>NUCLEOTIDE SEQUENCE</scope>
    <source>
        <strain evidence="1">CBS 532.94</strain>
    </source>
</reference>
<accession>A0AAN7H6B1</accession>
<evidence type="ECO:0008006" key="3">
    <source>
        <dbReference type="Google" id="ProtNLM"/>
    </source>
</evidence>
<reference evidence="1" key="2">
    <citation type="submission" date="2023-05" db="EMBL/GenBank/DDBJ databases">
        <authorList>
            <consortium name="Lawrence Berkeley National Laboratory"/>
            <person name="Steindorff A."/>
            <person name="Hensen N."/>
            <person name="Bonometti L."/>
            <person name="Westerberg I."/>
            <person name="Brannstrom I.O."/>
            <person name="Guillou S."/>
            <person name="Cros-Aarteil S."/>
            <person name="Calhoun S."/>
            <person name="Haridas S."/>
            <person name="Kuo A."/>
            <person name="Mondo S."/>
            <person name="Pangilinan J."/>
            <person name="Riley R."/>
            <person name="Labutti K."/>
            <person name="Andreopoulos B."/>
            <person name="Lipzen A."/>
            <person name="Chen C."/>
            <person name="Yanf M."/>
            <person name="Daum C."/>
            <person name="Ng V."/>
            <person name="Clum A."/>
            <person name="Ohm R."/>
            <person name="Martin F."/>
            <person name="Silar P."/>
            <person name="Natvig D."/>
            <person name="Lalanne C."/>
            <person name="Gautier V."/>
            <person name="Ament-Velasquez S.L."/>
            <person name="Kruys A."/>
            <person name="Hutchinson M.I."/>
            <person name="Powell A.J."/>
            <person name="Barry K."/>
            <person name="Miller A.N."/>
            <person name="Grigoriev I.V."/>
            <person name="Debuchy R."/>
            <person name="Gladieux P."/>
            <person name="Thoren M.H."/>
            <person name="Johannesson H."/>
        </authorList>
    </citation>
    <scope>NUCLEOTIDE SEQUENCE</scope>
    <source>
        <strain evidence="1">CBS 532.94</strain>
    </source>
</reference>
<proteinExistence type="predicted"/>